<comment type="similarity">
    <text evidence="1">Belongs to the SCO1/2 family.</text>
</comment>
<dbReference type="eggNOG" id="COG1999">
    <property type="taxonomic scope" value="Bacteria"/>
</dbReference>
<reference evidence="6" key="1">
    <citation type="submission" date="2005-10" db="EMBL/GenBank/DDBJ databases">
        <title>Complete sequence of Pelobacter carbinolicus DSM 2380.</title>
        <authorList>
            <person name="Copeland A."/>
            <person name="Lucas S."/>
            <person name="Lapidus A."/>
            <person name="Barry K."/>
            <person name="Detter J.C."/>
            <person name="Glavina T."/>
            <person name="Hammon N."/>
            <person name="Israni S."/>
            <person name="Pitluck S."/>
            <person name="Chertkov O."/>
            <person name="Schmutz J."/>
            <person name="Larimer F."/>
            <person name="Land M."/>
            <person name="Kyrpides N."/>
            <person name="Ivanova N."/>
            <person name="Richardson P."/>
        </authorList>
    </citation>
    <scope>NUCLEOTIDE SEQUENCE [LARGE SCALE GENOMIC DNA]</scope>
    <source>
        <strain evidence="6">DSM 2380 / NBRC 103641 / GraBd1</strain>
    </source>
</reference>
<keyword evidence="3" id="KW-1133">Transmembrane helix</keyword>
<dbReference type="PROSITE" id="PS51352">
    <property type="entry name" value="THIOREDOXIN_2"/>
    <property type="match status" value="1"/>
</dbReference>
<keyword evidence="3" id="KW-0472">Membrane</keyword>
<feature type="transmembrane region" description="Helical" evidence="3">
    <location>
        <begin position="265"/>
        <end position="290"/>
    </location>
</feature>
<dbReference type="InterPro" id="IPR003782">
    <property type="entry name" value="SCO1/SenC"/>
</dbReference>
<dbReference type="PANTHER" id="PTHR12151">
    <property type="entry name" value="ELECTRON TRANSPORT PROTIN SCO1/SENC FAMILY MEMBER"/>
    <property type="match status" value="1"/>
</dbReference>
<sequence length="298" mass="33243">MVFGHQTADTDRHEGLFMRKLSLPRPHGRILLVSCLLAAFCSTLAPSPGHSDTGHKHHTHRQPMRSIPEVGLEERIGAVIPLETTFLDEQGRPVELSELITVPTLIAPVYFSCPNVCSFLQGSLAQVLPDVRLTPDKDYRVLSISFDELESPTDARKARQTYRTAMNAPYPEDAWRFLTGDEASIRHLLDAAGYRFTRRGEDFLHPVAVFVVNPDGRIVRYLHGTRMLPLDVTLALTEAAQGRLGATIRKVVQFCFSYDPGGRRYVFNLLRVSAVAVILMAGGFAFYLILSSRKKPGE</sequence>
<dbReference type="PANTHER" id="PTHR12151:SF8">
    <property type="entry name" value="THIOREDOXIN DOMAIN-CONTAINING PROTEIN"/>
    <property type="match status" value="1"/>
</dbReference>
<dbReference type="Proteomes" id="UP000002534">
    <property type="component" value="Chromosome"/>
</dbReference>
<dbReference type="SUPFAM" id="SSF52833">
    <property type="entry name" value="Thioredoxin-like"/>
    <property type="match status" value="1"/>
</dbReference>
<evidence type="ECO:0000256" key="1">
    <source>
        <dbReference type="ARBA" id="ARBA00010996"/>
    </source>
</evidence>
<organism evidence="5 6">
    <name type="scientific">Syntrophotalea carbinolica (strain DSM 2380 / NBRC 103641 / GraBd1)</name>
    <name type="common">Pelobacter carbinolicus</name>
    <dbReference type="NCBI Taxonomy" id="338963"/>
    <lineage>
        <taxon>Bacteria</taxon>
        <taxon>Pseudomonadati</taxon>
        <taxon>Thermodesulfobacteriota</taxon>
        <taxon>Desulfuromonadia</taxon>
        <taxon>Desulfuromonadales</taxon>
        <taxon>Syntrophotaleaceae</taxon>
        <taxon>Syntrophotalea</taxon>
    </lineage>
</organism>
<protein>
    <submittedName>
        <fullName evidence="5">Cytochrome c oxidase, coo3-type, synthesis factor</fullName>
    </submittedName>
</protein>
<evidence type="ECO:0000313" key="6">
    <source>
        <dbReference type="Proteomes" id="UP000002534"/>
    </source>
</evidence>
<dbReference type="CDD" id="cd02968">
    <property type="entry name" value="SCO"/>
    <property type="match status" value="1"/>
</dbReference>
<dbReference type="Gene3D" id="3.40.30.10">
    <property type="entry name" value="Glutaredoxin"/>
    <property type="match status" value="1"/>
</dbReference>
<keyword evidence="3" id="KW-0812">Transmembrane</keyword>
<dbReference type="HOGENOM" id="CLU_058434_1_0_7"/>
<dbReference type="Pfam" id="PF02630">
    <property type="entry name" value="SCO1-SenC"/>
    <property type="match status" value="1"/>
</dbReference>
<accession>Q3A1J4</accession>
<dbReference type="EMBL" id="CP000142">
    <property type="protein sequence ID" value="ABA89763.1"/>
    <property type="molecule type" value="Genomic_DNA"/>
</dbReference>
<dbReference type="KEGG" id="pca:Pcar_2525"/>
<evidence type="ECO:0000313" key="5">
    <source>
        <dbReference type="EMBL" id="ABA89763.1"/>
    </source>
</evidence>
<keyword evidence="6" id="KW-1185">Reference proteome</keyword>
<evidence type="ECO:0000259" key="4">
    <source>
        <dbReference type="PROSITE" id="PS51352"/>
    </source>
</evidence>
<feature type="domain" description="Thioredoxin" evidence="4">
    <location>
        <begin position="74"/>
        <end position="242"/>
    </location>
</feature>
<keyword evidence="2" id="KW-0186">Copper</keyword>
<dbReference type="InterPro" id="IPR036249">
    <property type="entry name" value="Thioredoxin-like_sf"/>
</dbReference>
<evidence type="ECO:0000256" key="3">
    <source>
        <dbReference type="SAM" id="Phobius"/>
    </source>
</evidence>
<reference evidence="5 6" key="2">
    <citation type="journal article" date="2012" name="BMC Genomics">
        <title>The genome of Pelobacter carbinolicus reveals surprising metabolic capabilities and physiological features.</title>
        <authorList>
            <person name="Aklujkar M."/>
            <person name="Haveman S.A."/>
            <person name="Didonato R.Jr."/>
            <person name="Chertkov O."/>
            <person name="Han C.S."/>
            <person name="Land M.L."/>
            <person name="Brown P."/>
            <person name="Lovley D.R."/>
        </authorList>
    </citation>
    <scope>NUCLEOTIDE SEQUENCE [LARGE SCALE GENOMIC DNA]</scope>
    <source>
        <strain evidence="6">DSM 2380 / NBRC 103641 / GraBd1</strain>
    </source>
</reference>
<proteinExistence type="inferred from homology"/>
<gene>
    <name evidence="5" type="primary">sco</name>
    <name evidence="5" type="ordered locus">Pcar_2525</name>
</gene>
<dbReference type="AlphaFoldDB" id="Q3A1J4"/>
<evidence type="ECO:0000256" key="2">
    <source>
        <dbReference type="ARBA" id="ARBA00023008"/>
    </source>
</evidence>
<dbReference type="InterPro" id="IPR013766">
    <property type="entry name" value="Thioredoxin_domain"/>
</dbReference>
<name>Q3A1J4_SYNC1</name>
<dbReference type="STRING" id="338963.Pcar_2525"/>